<comment type="caution">
    <text evidence="8">The sequence shown here is derived from an EMBL/GenBank/DDBJ whole genome shotgun (WGS) entry which is preliminary data.</text>
</comment>
<evidence type="ECO:0000259" key="7">
    <source>
        <dbReference type="Pfam" id="PF00892"/>
    </source>
</evidence>
<feature type="transmembrane region" description="Helical" evidence="6">
    <location>
        <begin position="147"/>
        <end position="167"/>
    </location>
</feature>
<feature type="transmembrane region" description="Helical" evidence="6">
    <location>
        <begin position="114"/>
        <end position="135"/>
    </location>
</feature>
<dbReference type="PANTHER" id="PTHR32322:SF2">
    <property type="entry name" value="EAMA DOMAIN-CONTAINING PROTEIN"/>
    <property type="match status" value="1"/>
</dbReference>
<keyword evidence="3 6" id="KW-0812">Transmembrane</keyword>
<dbReference type="SUPFAM" id="SSF103481">
    <property type="entry name" value="Multidrug resistance efflux transporter EmrE"/>
    <property type="match status" value="1"/>
</dbReference>
<name>A0A2W4U621_9CYAN</name>
<evidence type="ECO:0000256" key="2">
    <source>
        <dbReference type="ARBA" id="ARBA00007362"/>
    </source>
</evidence>
<dbReference type="GO" id="GO:0016020">
    <property type="term" value="C:membrane"/>
    <property type="evidence" value="ECO:0007669"/>
    <property type="project" value="UniProtKB-SubCell"/>
</dbReference>
<dbReference type="Gene3D" id="1.10.3730.20">
    <property type="match status" value="1"/>
</dbReference>
<feature type="domain" description="EamA" evidence="7">
    <location>
        <begin position="156"/>
        <end position="290"/>
    </location>
</feature>
<feature type="transmembrane region" description="Helical" evidence="6">
    <location>
        <begin position="33"/>
        <end position="50"/>
    </location>
</feature>
<feature type="transmembrane region" description="Helical" evidence="6">
    <location>
        <begin position="220"/>
        <end position="239"/>
    </location>
</feature>
<dbReference type="PANTHER" id="PTHR32322">
    <property type="entry name" value="INNER MEMBRANE TRANSPORTER"/>
    <property type="match status" value="1"/>
</dbReference>
<feature type="transmembrane region" description="Helical" evidence="6">
    <location>
        <begin position="87"/>
        <end position="107"/>
    </location>
</feature>
<feature type="transmembrane region" description="Helical" evidence="6">
    <location>
        <begin position="273"/>
        <end position="292"/>
    </location>
</feature>
<keyword evidence="5 6" id="KW-0472">Membrane</keyword>
<sequence length="300" mass="31473">MPAIAWGCLAALTWGLTGTFIKLLPSFSTVEILAIRTLLSLAVTLVIFLFRPALLSESLALLRRPVGILLSSLMLFYYLFAVRAFQFAPVSDVALVVGLSPIIGLAVKVMTRQGLVVAEIAGAGTAFAGLILFVSPKIQGMAEGDRATYLTGLSFALLAACVSLGYAALFKQYSAHRALLSPIAVSCTTFVIGSAIITPIIAPSSPTFITQVMQPDSLKIALGLGIVCTVVPTFCYSYAAKHLPPILTTTLNLLVPIFAAVLAFFLIQETMPAVSILGGALIIVGIVVLSSAKPIAQSKS</sequence>
<feature type="transmembrane region" description="Helical" evidence="6">
    <location>
        <begin position="62"/>
        <end position="81"/>
    </location>
</feature>
<evidence type="ECO:0000256" key="5">
    <source>
        <dbReference type="ARBA" id="ARBA00023136"/>
    </source>
</evidence>
<organism evidence="8 9">
    <name type="scientific">Leptolyngbya foveolarum</name>
    <dbReference type="NCBI Taxonomy" id="47253"/>
    <lineage>
        <taxon>Bacteria</taxon>
        <taxon>Bacillati</taxon>
        <taxon>Cyanobacteriota</taxon>
        <taxon>Cyanophyceae</taxon>
        <taxon>Leptolyngbyales</taxon>
        <taxon>Leptolyngbyaceae</taxon>
        <taxon>Leptolyngbya group</taxon>
        <taxon>Leptolyngbya</taxon>
    </lineage>
</organism>
<evidence type="ECO:0000313" key="8">
    <source>
        <dbReference type="EMBL" id="PZO16403.1"/>
    </source>
</evidence>
<protein>
    <recommendedName>
        <fullName evidence="7">EamA domain-containing protein</fullName>
    </recommendedName>
</protein>
<dbReference type="InterPro" id="IPR050638">
    <property type="entry name" value="AA-Vitamin_Transporters"/>
</dbReference>
<reference evidence="8 9" key="2">
    <citation type="submission" date="2018-06" db="EMBL/GenBank/DDBJ databases">
        <title>Metagenomic assembly of (sub)arctic Cyanobacteria and their associated microbiome from non-axenic cultures.</title>
        <authorList>
            <person name="Baurain D."/>
        </authorList>
    </citation>
    <scope>NUCLEOTIDE SEQUENCE [LARGE SCALE GENOMIC DNA]</scope>
    <source>
        <strain evidence="8">ULC129bin1</strain>
    </source>
</reference>
<evidence type="ECO:0000256" key="4">
    <source>
        <dbReference type="ARBA" id="ARBA00022989"/>
    </source>
</evidence>
<evidence type="ECO:0000256" key="3">
    <source>
        <dbReference type="ARBA" id="ARBA00022692"/>
    </source>
</evidence>
<dbReference type="AlphaFoldDB" id="A0A2W4U621"/>
<proteinExistence type="inferred from homology"/>
<dbReference type="InterPro" id="IPR037185">
    <property type="entry name" value="EmrE-like"/>
</dbReference>
<evidence type="ECO:0000256" key="1">
    <source>
        <dbReference type="ARBA" id="ARBA00004141"/>
    </source>
</evidence>
<feature type="transmembrane region" description="Helical" evidence="6">
    <location>
        <begin position="246"/>
        <end position="267"/>
    </location>
</feature>
<comment type="similarity">
    <text evidence="2">Belongs to the EamA transporter family.</text>
</comment>
<dbReference type="EMBL" id="QBMC01000080">
    <property type="protein sequence ID" value="PZO16403.1"/>
    <property type="molecule type" value="Genomic_DNA"/>
</dbReference>
<feature type="transmembrane region" description="Helical" evidence="6">
    <location>
        <begin position="179"/>
        <end position="200"/>
    </location>
</feature>
<evidence type="ECO:0000256" key="6">
    <source>
        <dbReference type="SAM" id="Phobius"/>
    </source>
</evidence>
<reference evidence="9" key="1">
    <citation type="submission" date="2018-04" db="EMBL/GenBank/DDBJ databases">
        <authorList>
            <person name="Cornet L."/>
        </authorList>
    </citation>
    <scope>NUCLEOTIDE SEQUENCE [LARGE SCALE GENOMIC DNA]</scope>
</reference>
<accession>A0A2W4U621</accession>
<evidence type="ECO:0000313" key="9">
    <source>
        <dbReference type="Proteomes" id="UP000249354"/>
    </source>
</evidence>
<gene>
    <name evidence="8" type="ORF">DCF25_12460</name>
</gene>
<keyword evidence="4 6" id="KW-1133">Transmembrane helix</keyword>
<comment type="subcellular location">
    <subcellularLocation>
        <location evidence="1">Membrane</location>
        <topology evidence="1">Multi-pass membrane protein</topology>
    </subcellularLocation>
</comment>
<dbReference type="InterPro" id="IPR000620">
    <property type="entry name" value="EamA_dom"/>
</dbReference>
<dbReference type="Pfam" id="PF00892">
    <property type="entry name" value="EamA"/>
    <property type="match status" value="2"/>
</dbReference>
<dbReference type="Proteomes" id="UP000249354">
    <property type="component" value="Unassembled WGS sequence"/>
</dbReference>
<feature type="domain" description="EamA" evidence="7">
    <location>
        <begin position="2"/>
        <end position="134"/>
    </location>
</feature>